<keyword evidence="3" id="KW-0012">Acyltransferase</keyword>
<comment type="caution">
    <text evidence="4">The sequence shown here is derived from an EMBL/GenBank/DDBJ whole genome shotgun (WGS) entry which is preliminary data.</text>
</comment>
<dbReference type="EMBL" id="JANJYI010000006">
    <property type="protein sequence ID" value="KAK2644001.1"/>
    <property type="molecule type" value="Genomic_DNA"/>
</dbReference>
<evidence type="ECO:0000313" key="4">
    <source>
        <dbReference type="EMBL" id="KAK2644001.1"/>
    </source>
</evidence>
<dbReference type="Proteomes" id="UP001280121">
    <property type="component" value="Unassembled WGS sequence"/>
</dbReference>
<accession>A0AAD9TXS8</accession>
<organism evidence="4 5">
    <name type="scientific">Dipteronia dyeriana</name>
    <dbReference type="NCBI Taxonomy" id="168575"/>
    <lineage>
        <taxon>Eukaryota</taxon>
        <taxon>Viridiplantae</taxon>
        <taxon>Streptophyta</taxon>
        <taxon>Embryophyta</taxon>
        <taxon>Tracheophyta</taxon>
        <taxon>Spermatophyta</taxon>
        <taxon>Magnoliopsida</taxon>
        <taxon>eudicotyledons</taxon>
        <taxon>Gunneridae</taxon>
        <taxon>Pentapetalae</taxon>
        <taxon>rosids</taxon>
        <taxon>malvids</taxon>
        <taxon>Sapindales</taxon>
        <taxon>Sapindaceae</taxon>
        <taxon>Hippocastanoideae</taxon>
        <taxon>Acereae</taxon>
        <taxon>Dipteronia</taxon>
    </lineage>
</organism>
<name>A0AAD9TXS8_9ROSI</name>
<evidence type="ECO:0000256" key="3">
    <source>
        <dbReference type="ARBA" id="ARBA00023315"/>
    </source>
</evidence>
<dbReference type="InterPro" id="IPR023213">
    <property type="entry name" value="CAT-like_dom_sf"/>
</dbReference>
<dbReference type="AlphaFoldDB" id="A0AAD9TXS8"/>
<evidence type="ECO:0000256" key="1">
    <source>
        <dbReference type="ARBA" id="ARBA00009861"/>
    </source>
</evidence>
<gene>
    <name evidence="4" type="ORF">Ddye_019196</name>
</gene>
<evidence type="ECO:0000256" key="2">
    <source>
        <dbReference type="ARBA" id="ARBA00022679"/>
    </source>
</evidence>
<dbReference type="Pfam" id="PF02458">
    <property type="entry name" value="Transferase"/>
    <property type="match status" value="1"/>
</dbReference>
<dbReference type="GO" id="GO:0016746">
    <property type="term" value="F:acyltransferase activity"/>
    <property type="evidence" value="ECO:0007669"/>
    <property type="project" value="UniProtKB-KW"/>
</dbReference>
<reference evidence="4" key="1">
    <citation type="journal article" date="2023" name="Plant J.">
        <title>Genome sequences and population genomics provide insights into the demographic history, inbreeding, and mutation load of two 'living fossil' tree species of Dipteronia.</title>
        <authorList>
            <person name="Feng Y."/>
            <person name="Comes H.P."/>
            <person name="Chen J."/>
            <person name="Zhu S."/>
            <person name="Lu R."/>
            <person name="Zhang X."/>
            <person name="Li P."/>
            <person name="Qiu J."/>
            <person name="Olsen K.M."/>
            <person name="Qiu Y."/>
        </authorList>
    </citation>
    <scope>NUCLEOTIDE SEQUENCE</scope>
    <source>
        <strain evidence="4">KIB01</strain>
    </source>
</reference>
<sequence length="428" mass="47446">MEVHVIATETIKPSSPTPPHLRTFKISLLDQMNIDGHFPLMLFYSGACENTTKTSDHLKKSLAKTLTHYYPFAGRVKGNLSIDCDDTGASFIEANVSCKMSDILDQLESDQLEKLLPFKDNKLKLYTGGIMVVVQANYFSCGGVAISIYFKHVIADAFAGAIFVKRWAAIACDGSNRIEGAVYGCASIFPPQDLPLQRLWRKSFVNNVSLGDAITKRFIFDDTTIATLRETIVNGPCLNRPTRFEAVAALIWGAAIAAGREREDFKAKNVALIPVSLRHKINMASPEQCIGNVGQAAIAKWPTEKMIDYNSLAAKLHEAIMMMDENYARKLNEGGGFLNDLRELDEGIGDSNVFFLTSMFRSPLYEADFGWGKPKWANSVMNFNNFIFCSDTCSGGGIEAWVGLPKEDMQRFEKNPHIVAYASFKPSI</sequence>
<keyword evidence="2" id="KW-0808">Transferase</keyword>
<comment type="similarity">
    <text evidence="1">Belongs to the plant acyltransferase family.</text>
</comment>
<dbReference type="PANTHER" id="PTHR31623">
    <property type="entry name" value="F21J9.9"/>
    <property type="match status" value="1"/>
</dbReference>
<keyword evidence="5" id="KW-1185">Reference proteome</keyword>
<proteinExistence type="inferred from homology"/>
<dbReference type="Gene3D" id="3.30.559.10">
    <property type="entry name" value="Chloramphenicol acetyltransferase-like domain"/>
    <property type="match status" value="2"/>
</dbReference>
<evidence type="ECO:0000313" key="5">
    <source>
        <dbReference type="Proteomes" id="UP001280121"/>
    </source>
</evidence>
<dbReference type="PANTHER" id="PTHR31623:SF28">
    <property type="entry name" value="BAHD ACYLTRANSFERASE"/>
    <property type="match status" value="1"/>
</dbReference>
<protein>
    <submittedName>
        <fullName evidence="4">Uncharacterized protein</fullName>
    </submittedName>
</protein>